<accession>A0A8H4BFE1</accession>
<dbReference type="InterPro" id="IPR036322">
    <property type="entry name" value="WD40_repeat_dom_sf"/>
</dbReference>
<evidence type="ECO:0000256" key="2">
    <source>
        <dbReference type="SAM" id="MobiDB-lite"/>
    </source>
</evidence>
<dbReference type="SMART" id="SM00320">
    <property type="entry name" value="WD40"/>
    <property type="match status" value="2"/>
</dbReference>
<dbReference type="Pfam" id="PF00400">
    <property type="entry name" value="WD40"/>
    <property type="match status" value="1"/>
</dbReference>
<dbReference type="PROSITE" id="PS50082">
    <property type="entry name" value="WD_REPEATS_2"/>
    <property type="match status" value="1"/>
</dbReference>
<feature type="region of interest" description="Disordered" evidence="2">
    <location>
        <begin position="640"/>
        <end position="665"/>
    </location>
</feature>
<dbReference type="SUPFAM" id="SSF50978">
    <property type="entry name" value="WD40 repeat-like"/>
    <property type="match status" value="1"/>
</dbReference>
<evidence type="ECO:0000256" key="1">
    <source>
        <dbReference type="PROSITE-ProRule" id="PRU00221"/>
    </source>
</evidence>
<gene>
    <name evidence="3" type="ORF">FB192DRAFT_1384182</name>
</gene>
<keyword evidence="1" id="KW-0853">WD repeat</keyword>
<dbReference type="InterPro" id="IPR001680">
    <property type="entry name" value="WD40_rpt"/>
</dbReference>
<dbReference type="InterPro" id="IPR049916">
    <property type="entry name" value="WDR72-like"/>
</dbReference>
<dbReference type="EMBL" id="JAAECE010000005">
    <property type="protein sequence ID" value="KAF1801130.1"/>
    <property type="molecule type" value="Genomic_DNA"/>
</dbReference>
<evidence type="ECO:0000313" key="4">
    <source>
        <dbReference type="Proteomes" id="UP000469890"/>
    </source>
</evidence>
<proteinExistence type="predicted"/>
<dbReference type="SUPFAM" id="SSF48371">
    <property type="entry name" value="ARM repeat"/>
    <property type="match status" value="1"/>
</dbReference>
<evidence type="ECO:0000313" key="3">
    <source>
        <dbReference type="EMBL" id="KAF1801130.1"/>
    </source>
</evidence>
<dbReference type="Gene3D" id="2.130.10.10">
    <property type="entry name" value="YVTN repeat-like/Quinoprotein amine dehydrogenase"/>
    <property type="match status" value="1"/>
</dbReference>
<dbReference type="PANTHER" id="PTHR44099">
    <property type="entry name" value="RABCONNECTIN-3B, ISOFORM A"/>
    <property type="match status" value="1"/>
</dbReference>
<dbReference type="InterPro" id="IPR016024">
    <property type="entry name" value="ARM-type_fold"/>
</dbReference>
<dbReference type="Proteomes" id="UP000469890">
    <property type="component" value="Unassembled WGS sequence"/>
</dbReference>
<protein>
    <submittedName>
        <fullName evidence="3">Uncharacterized protein</fullName>
    </submittedName>
</protein>
<reference evidence="3 4" key="1">
    <citation type="submission" date="2019-09" db="EMBL/GenBank/DDBJ databases">
        <authorList>
            <consortium name="DOE Joint Genome Institute"/>
            <person name="Mondo S.J."/>
            <person name="Navarro-Mendoza M.I."/>
            <person name="Perez-Arques C."/>
            <person name="Panchal S."/>
            <person name="Nicolas F.E."/>
            <person name="Ganguly P."/>
            <person name="Pangilinan J."/>
            <person name="Grigoriev I."/>
            <person name="Heitman J."/>
            <person name="Sanya K."/>
            <person name="Garre V."/>
        </authorList>
    </citation>
    <scope>NUCLEOTIDE SEQUENCE [LARGE SCALE GENOMIC DNA]</scope>
    <source>
        <strain evidence="3 4">MU402</strain>
    </source>
</reference>
<comment type="caution">
    <text evidence="3">The sequence shown here is derived from an EMBL/GenBank/DDBJ whole genome shotgun (WGS) entry which is preliminary data.</text>
</comment>
<dbReference type="InterPro" id="IPR015943">
    <property type="entry name" value="WD40/YVTN_repeat-like_dom_sf"/>
</dbReference>
<feature type="compositionally biased region" description="Low complexity" evidence="2">
    <location>
        <begin position="640"/>
        <end position="653"/>
    </location>
</feature>
<feature type="repeat" description="WD" evidence="1">
    <location>
        <begin position="588"/>
        <end position="620"/>
    </location>
</feature>
<dbReference type="PANTHER" id="PTHR44099:SF4">
    <property type="entry name" value="RABCONNECTIN-3B, ISOFORM A"/>
    <property type="match status" value="1"/>
</dbReference>
<dbReference type="AlphaFoldDB" id="A0A8H4BFE1"/>
<dbReference type="GO" id="GO:0005737">
    <property type="term" value="C:cytoplasm"/>
    <property type="evidence" value="ECO:0007669"/>
    <property type="project" value="TreeGrafter"/>
</dbReference>
<organism evidence="3 4">
    <name type="scientific">Mucor circinelloides f. lusitanicus</name>
    <name type="common">Mucor racemosus var. lusitanicus</name>
    <dbReference type="NCBI Taxonomy" id="29924"/>
    <lineage>
        <taxon>Eukaryota</taxon>
        <taxon>Fungi</taxon>
        <taxon>Fungi incertae sedis</taxon>
        <taxon>Mucoromycota</taxon>
        <taxon>Mucoromycotina</taxon>
        <taxon>Mucoromycetes</taxon>
        <taxon>Mucorales</taxon>
        <taxon>Mucorineae</taxon>
        <taxon>Mucoraceae</taxon>
        <taxon>Mucor</taxon>
    </lineage>
</organism>
<name>A0A8H4BFE1_MUCCL</name>
<feature type="compositionally biased region" description="Polar residues" evidence="2">
    <location>
        <begin position="654"/>
        <end position="665"/>
    </location>
</feature>
<sequence>MLVQMQTAHLDRVLHGKNARDVLEDDRWPSNQIATPVAQKSAGNNSKQTATIRSILANDNGKSYVSCSLLCSVSHSFIYLALHTKTNFAQVFTFNIRRLVHDLYTRASILNQDDAQLAQDPSIHPILKASMSSSSFDAVVPDILTFRPDKDDPLDVSGDQHLEDAEEIDALKHRHKKNEEQRQKRIELIAAVVSTIASWNISEAFEHICCETLHLAKHTNPTISFGLKGANGNLAILAPLKSERSAWTISPSMTANRLLSIALLAKAIIFIAGQESKSSDLISGYAMALPLIIGKDYCFPSLSLLSKYWQDPSARSLFSSAVTGLSKQDITALVDYWEAFLPTSSSPENSGPQMMARASIVLGIMGCDQPQTLSPRVRKSTALSLTILLSDAELDDSRHHTNAEGEQTLSTGSMARTLSSMELLSQGFQTWETYINAAEVLRTLFMYATDPQPVMALVSRGAKTAIFQISVANMPLVISTLTFDTMNAKALDDRLRCLKIIGSFIRKEPTLLFSHIHSVVEAVVKTLDPNVPHMRETMLQSATSILHDLVKTYPSVDFSSSAQKLAVGTLEGASVVYDLRTATRSVVLEGHVGPVSVLAFSPDAKLIATCSLADQSVRVWYTNMSLFGMLTSSLSQGLGSNHNTHTANSSTTTKPTSLSASSTSGTQKPYKIFSFAMPDNALNPTDIMKQVRFDWTSTKCVKLCVQDLVMSFNV</sequence>